<reference evidence="1" key="1">
    <citation type="submission" date="2021-05" db="EMBL/GenBank/DDBJ databases">
        <authorList>
            <person name="Scholz U."/>
            <person name="Mascher M."/>
            <person name="Fiebig A."/>
        </authorList>
    </citation>
    <scope>NUCLEOTIDE SEQUENCE [LARGE SCALE GENOMIC DNA]</scope>
</reference>
<accession>A0ACD5WM39</accession>
<dbReference type="EnsemblPlants" id="AVESA.00010b.r2.4CG1249510.1">
    <property type="protein sequence ID" value="AVESA.00010b.r2.4CG1249510.1.CDS"/>
    <property type="gene ID" value="AVESA.00010b.r2.4CG1249510"/>
</dbReference>
<organism evidence="1 2">
    <name type="scientific">Avena sativa</name>
    <name type="common">Oat</name>
    <dbReference type="NCBI Taxonomy" id="4498"/>
    <lineage>
        <taxon>Eukaryota</taxon>
        <taxon>Viridiplantae</taxon>
        <taxon>Streptophyta</taxon>
        <taxon>Embryophyta</taxon>
        <taxon>Tracheophyta</taxon>
        <taxon>Spermatophyta</taxon>
        <taxon>Magnoliopsida</taxon>
        <taxon>Liliopsida</taxon>
        <taxon>Poales</taxon>
        <taxon>Poaceae</taxon>
        <taxon>BOP clade</taxon>
        <taxon>Pooideae</taxon>
        <taxon>Poodae</taxon>
        <taxon>Poeae</taxon>
        <taxon>Poeae Chloroplast Group 1 (Aveneae type)</taxon>
        <taxon>Aveninae</taxon>
        <taxon>Avena</taxon>
    </lineage>
</organism>
<dbReference type="Proteomes" id="UP001732700">
    <property type="component" value="Chromosome 4C"/>
</dbReference>
<proteinExistence type="predicted"/>
<name>A0ACD5WM39_AVESA</name>
<sequence>MAARPTMATTHTYFQRSSPALHRLVRCSSTPARRSANYPPSSWDYDSLLLSLNNSGHGVGDPWNFEKLKYGVRERLLAASRGHDQTAKLRLVDTMQRLGIAYHFDNEIAGILASVHITKPPRCSWDDDGDMASAALRFRLLRENGFQVSLPGSCLTPALRSFDAKGLLSLYEASYLSFGDEETLDDARTLCANSLRELLPSMDPHLRCSVVHALDLPLHQRSARLEARWFIDHYARDASNSDRLLLHFAMMDFHSVQTVHQQELVRLLRWKKETGLGEKHRFERDCIMECFHCANGIEWKPNHGLGREMLAKVINLAAHLDDVYDVYGTLDELILFTDTIGRWEEDPREILPECMRALYSVMYDTSNEVANNVLKKHGLDVRSLLQETWHDLAKSFLVEAKWHHGNHMPALEDYLDNGSVSATGPLLLQHAFPMFNKEVTSKSLDIVRSYPRLIQSASLVLRLCNDFATHSAELQRGEAPSSVAIHMRENKSTEQESRKALEDLTCNAWKSINEEAFKHNAFSSPFAMTCVNLARISHCVYHGGDGFGVPDSKTIDQIAELFLGSVGTDKQE</sequence>
<reference evidence="1" key="2">
    <citation type="submission" date="2025-09" db="UniProtKB">
        <authorList>
            <consortium name="EnsemblPlants"/>
        </authorList>
    </citation>
    <scope>IDENTIFICATION</scope>
</reference>
<protein>
    <submittedName>
        <fullName evidence="1">Uncharacterized protein</fullName>
    </submittedName>
</protein>
<evidence type="ECO:0000313" key="1">
    <source>
        <dbReference type="EnsemblPlants" id="AVESA.00010b.r2.4CG1249510.1.CDS"/>
    </source>
</evidence>
<keyword evidence="2" id="KW-1185">Reference proteome</keyword>
<evidence type="ECO:0000313" key="2">
    <source>
        <dbReference type="Proteomes" id="UP001732700"/>
    </source>
</evidence>